<dbReference type="RefSeq" id="WP_326505512.1">
    <property type="nucleotide sequence ID" value="NZ_JAWIIV010000004.1"/>
</dbReference>
<organism evidence="1 2">
    <name type="scientific">Noviherbaspirillum album</name>
    <dbReference type="NCBI Taxonomy" id="3080276"/>
    <lineage>
        <taxon>Bacteria</taxon>
        <taxon>Pseudomonadati</taxon>
        <taxon>Pseudomonadota</taxon>
        <taxon>Betaproteobacteria</taxon>
        <taxon>Burkholderiales</taxon>
        <taxon>Oxalobacteraceae</taxon>
        <taxon>Noviherbaspirillum</taxon>
    </lineage>
</organism>
<evidence type="ECO:0008006" key="3">
    <source>
        <dbReference type="Google" id="ProtNLM"/>
    </source>
</evidence>
<comment type="caution">
    <text evidence="1">The sequence shown here is derived from an EMBL/GenBank/DDBJ whole genome shotgun (WGS) entry which is preliminary data.</text>
</comment>
<name>A0ABU6J5I6_9BURK</name>
<sequence>MERTVDRFFLQRGQTLHLHADQAASIVIASGRLSVTQSRHWLGEQFPTQVTVLAEGQAHAVGSGGWISVTALATAEIIAFPRRHRRPAWLDVPLRLAQALGGWRRRLSNRRA</sequence>
<keyword evidence="2" id="KW-1185">Reference proteome</keyword>
<reference evidence="1 2" key="1">
    <citation type="submission" date="2023-10" db="EMBL/GenBank/DDBJ databases">
        <title>Noviherbaspirillum sp. CPCC 100848 genome assembly.</title>
        <authorList>
            <person name="Li X.Y."/>
            <person name="Fang X.M."/>
        </authorList>
    </citation>
    <scope>NUCLEOTIDE SEQUENCE [LARGE SCALE GENOMIC DNA]</scope>
    <source>
        <strain evidence="1 2">CPCC 100848</strain>
    </source>
</reference>
<accession>A0ABU6J5I6</accession>
<dbReference type="EMBL" id="JAWIIV010000004">
    <property type="protein sequence ID" value="MEC4718785.1"/>
    <property type="molecule type" value="Genomic_DNA"/>
</dbReference>
<dbReference type="Proteomes" id="UP001352263">
    <property type="component" value="Unassembled WGS sequence"/>
</dbReference>
<protein>
    <recommendedName>
        <fullName evidence="3">AraC family transcriptional regulator</fullName>
    </recommendedName>
</protein>
<gene>
    <name evidence="1" type="ORF">RY831_06485</name>
</gene>
<evidence type="ECO:0000313" key="1">
    <source>
        <dbReference type="EMBL" id="MEC4718785.1"/>
    </source>
</evidence>
<evidence type="ECO:0000313" key="2">
    <source>
        <dbReference type="Proteomes" id="UP001352263"/>
    </source>
</evidence>
<proteinExistence type="predicted"/>